<dbReference type="SUPFAM" id="SSF54768">
    <property type="entry name" value="dsRNA-binding domain-like"/>
    <property type="match status" value="1"/>
</dbReference>
<dbReference type="Gene3D" id="3.30.160.20">
    <property type="match status" value="1"/>
</dbReference>
<dbReference type="InterPro" id="IPR013724">
    <property type="entry name" value="GIT_SHD"/>
</dbReference>
<dbReference type="HOGENOM" id="CLU_009739_0_0_1"/>
<dbReference type="InterPro" id="IPR000467">
    <property type="entry name" value="G_patch_dom"/>
</dbReference>
<feature type="compositionally biased region" description="Basic and acidic residues" evidence="6">
    <location>
        <begin position="309"/>
        <end position="321"/>
    </location>
</feature>
<feature type="compositionally biased region" description="Acidic residues" evidence="6">
    <location>
        <begin position="1"/>
        <end position="13"/>
    </location>
</feature>
<feature type="compositionally biased region" description="Basic residues" evidence="6">
    <location>
        <begin position="50"/>
        <end position="59"/>
    </location>
</feature>
<dbReference type="PANTHER" id="PTHR46097">
    <property type="entry name" value="G PROTEIN-COUPLED RECEPTOR KINASE INTERACTING ARFGAP"/>
    <property type="match status" value="1"/>
</dbReference>
<dbReference type="GO" id="GO:0036465">
    <property type="term" value="P:synaptic vesicle recycling"/>
    <property type="evidence" value="ECO:0007669"/>
    <property type="project" value="TreeGrafter"/>
</dbReference>
<dbReference type="AlphaFoldDB" id="T1KA46"/>
<dbReference type="Pfam" id="PF01585">
    <property type="entry name" value="G-patch"/>
    <property type="match status" value="1"/>
</dbReference>
<dbReference type="InterPro" id="IPR014720">
    <property type="entry name" value="dsRBD_dom"/>
</dbReference>
<dbReference type="InterPro" id="IPR022018">
    <property type="entry name" value="GIT1_C"/>
</dbReference>
<dbReference type="GO" id="GO:0005096">
    <property type="term" value="F:GTPase activator activity"/>
    <property type="evidence" value="ECO:0007669"/>
    <property type="project" value="UniProtKB-KW"/>
</dbReference>
<dbReference type="Pfam" id="PF08518">
    <property type="entry name" value="GIT_SHD"/>
    <property type="match status" value="2"/>
</dbReference>
<keyword evidence="2" id="KW-0677">Repeat</keyword>
<proteinExistence type="predicted"/>
<dbReference type="PANTHER" id="PTHR46097:SF3">
    <property type="entry name" value="ARF GTPASE-ACTIVATING PROTEIN GIT"/>
    <property type="match status" value="1"/>
</dbReference>
<accession>T1KA46</accession>
<dbReference type="GO" id="GO:0032012">
    <property type="term" value="P:regulation of ARF protein signal transduction"/>
    <property type="evidence" value="ECO:0007669"/>
    <property type="project" value="InterPro"/>
</dbReference>
<feature type="domain" description="DRBM" evidence="7">
    <location>
        <begin position="494"/>
        <end position="564"/>
    </location>
</feature>
<feature type="region of interest" description="Disordered" evidence="6">
    <location>
        <begin position="839"/>
        <end position="927"/>
    </location>
</feature>
<dbReference type="Gene3D" id="1.20.5.170">
    <property type="match status" value="1"/>
</dbReference>
<dbReference type="SMART" id="SM00443">
    <property type="entry name" value="G_patch"/>
    <property type="match status" value="1"/>
</dbReference>
<evidence type="ECO:0000256" key="5">
    <source>
        <dbReference type="PROSITE-ProRule" id="PRU00266"/>
    </source>
</evidence>
<keyword evidence="4" id="KW-0040">ANK repeat</keyword>
<evidence type="ECO:0000256" key="3">
    <source>
        <dbReference type="ARBA" id="ARBA00022771"/>
    </source>
</evidence>
<dbReference type="STRING" id="32264.T1KA46"/>
<protein>
    <recommendedName>
        <fullName evidence="11">G-patch domain-containing protein</fullName>
    </recommendedName>
</protein>
<dbReference type="SMART" id="SM00358">
    <property type="entry name" value="DSRM"/>
    <property type="match status" value="1"/>
</dbReference>
<evidence type="ECO:0000313" key="9">
    <source>
        <dbReference type="EnsemblMetazoa" id="tetur07g07230.1"/>
    </source>
</evidence>
<evidence type="ECO:0008006" key="11">
    <source>
        <dbReference type="Google" id="ProtNLM"/>
    </source>
</evidence>
<evidence type="ECO:0000313" key="10">
    <source>
        <dbReference type="Proteomes" id="UP000015104"/>
    </source>
</evidence>
<dbReference type="GO" id="GO:0007420">
    <property type="term" value="P:brain development"/>
    <property type="evidence" value="ECO:0007669"/>
    <property type="project" value="InterPro"/>
</dbReference>
<sequence length="1047" mass="118427">MEDISSPEEGEVIEENKKKKKKHKSDKERKKKKKKFKESAFYNLDEYSKTRKKKRKRKSPSPDERKGLGYYSIDPTDLLSSSDSRNKDRHSDSHHQSQRSSHGHSSRSRRRTHSRSRSRSRDRSSHTKRRRRSRSRSQSVIEKVDKEKLLQIAKANLARMIKSGTLPKGVDINKLNLEQLRNLKEKNSISQWSEYCRAISTMEAAANEDSLSDSYSDSDDDENGDTKSVCSAIIRHPFKLKERKDIQIKVRDFAQLPTRSSKEIQKELTDKFPVSSGDTHRVKELEWIEVKPEMPPPAKVPEKSKKRVFKEVPDPKEETSKSTDQSDMSVTSSTSDQEIAPSTNSSEIGTLVALRLSAKKKLQEDPLNLVAIRQIYEAERLITAKMQEQALQNEQAAAIAAEITASQMQERRFVRAGIEQFSEGNRIKDGIGMHLLLKMGWQPGTGLGRNQKGTIEPIIPSLKFDTKGLVAEEETVSKIPAQVVDVAEISRGRNPISFLQEHCSKHKWDLPVYDMVEAVGPDHKKSFIMKCIVNGVEYRPSVSCGTKKQAKALAATVALQAYGLALTNKQFEELAKDVYDEVDRRELDEIWLQLRNQSTASPEHNLVPFLPVNPMFSSTRNQGRQKLARFSAKNFTSLLIDVLIESKRRQLHAPKSSDAHPPHKLRITNSRIEWCLQNTSDDDTDPLYDSVASDDERDYDEVEDASALKSNHKLASNQHKSDNNNSSSDQYRILQNQLSKSDSLLKELIVSNKDMKTEISTLKNIVNTLVNENAQLRSLVVTSKNQTSQEIPFTNSPEPTNVSPHLNHHHYSHAHHSPVLAPRSPNKILMTRAASMYDKPSGVTEKSQITHQTPTHTPVPPSPATVSSPLRIPQSCNSPQPVSRSPIHGLQAAHSNQKLDHESFSSQSDSEYAVLSPKHNSSHPPAFPIKDVFRKTEQITKGIQELLQVSLEGRQEVFIKCAENIQQVVFNMIDLFPESLSDGELKNKEEQLFEIIEALRNNTTRLMSECQVRNSKPDGHSEVEKIIDSAYDIARVAKQLIMILNDP</sequence>
<feature type="compositionally biased region" description="Polar residues" evidence="6">
    <location>
        <begin position="713"/>
        <end position="728"/>
    </location>
</feature>
<dbReference type="Pfam" id="PF12205">
    <property type="entry name" value="GIT1_C"/>
    <property type="match status" value="1"/>
</dbReference>
<dbReference type="EnsemblMetazoa" id="tetur07g07230.1">
    <property type="protein sequence ID" value="tetur07g07230.1"/>
    <property type="gene ID" value="tetur07g07230"/>
</dbReference>
<reference evidence="10" key="1">
    <citation type="submission" date="2011-08" db="EMBL/GenBank/DDBJ databases">
        <authorList>
            <person name="Rombauts S."/>
        </authorList>
    </citation>
    <scope>NUCLEOTIDE SEQUENCE</scope>
    <source>
        <strain evidence="10">London</strain>
    </source>
</reference>
<keyword evidence="5" id="KW-0694">RNA-binding</keyword>
<evidence type="ECO:0000256" key="4">
    <source>
        <dbReference type="ARBA" id="ARBA00023043"/>
    </source>
</evidence>
<keyword evidence="1" id="KW-0343">GTPase activation</keyword>
<evidence type="ECO:0000256" key="1">
    <source>
        <dbReference type="ARBA" id="ARBA00022468"/>
    </source>
</evidence>
<dbReference type="PROSITE" id="PS50137">
    <property type="entry name" value="DS_RBD"/>
    <property type="match status" value="1"/>
</dbReference>
<evidence type="ECO:0000259" key="8">
    <source>
        <dbReference type="PROSITE" id="PS50174"/>
    </source>
</evidence>
<dbReference type="Gene3D" id="1.20.120.330">
    <property type="entry name" value="Nucleotidyltransferases domain 2"/>
    <property type="match status" value="1"/>
</dbReference>
<evidence type="ECO:0000256" key="6">
    <source>
        <dbReference type="SAM" id="MobiDB-lite"/>
    </source>
</evidence>
<dbReference type="GO" id="GO:0008270">
    <property type="term" value="F:zinc ion binding"/>
    <property type="evidence" value="ECO:0007669"/>
    <property type="project" value="UniProtKB-KW"/>
</dbReference>
<evidence type="ECO:0000256" key="2">
    <source>
        <dbReference type="ARBA" id="ARBA00022737"/>
    </source>
</evidence>
<dbReference type="InterPro" id="IPR047161">
    <property type="entry name" value="GIT-like"/>
</dbReference>
<feature type="compositionally biased region" description="Basic and acidic residues" evidence="6">
    <location>
        <begin position="84"/>
        <end position="95"/>
    </location>
</feature>
<dbReference type="EMBL" id="CAEY01001894">
    <property type="status" value="NOT_ANNOTATED_CDS"/>
    <property type="molecule type" value="Genomic_DNA"/>
</dbReference>
<dbReference type="GO" id="GO:0008277">
    <property type="term" value="P:regulation of G protein-coupled receptor signaling pathway"/>
    <property type="evidence" value="ECO:0007669"/>
    <property type="project" value="TreeGrafter"/>
</dbReference>
<organism evidence="9 10">
    <name type="scientific">Tetranychus urticae</name>
    <name type="common">Two-spotted spider mite</name>
    <dbReference type="NCBI Taxonomy" id="32264"/>
    <lineage>
        <taxon>Eukaryota</taxon>
        <taxon>Metazoa</taxon>
        <taxon>Ecdysozoa</taxon>
        <taxon>Arthropoda</taxon>
        <taxon>Chelicerata</taxon>
        <taxon>Arachnida</taxon>
        <taxon>Acari</taxon>
        <taxon>Acariformes</taxon>
        <taxon>Trombidiformes</taxon>
        <taxon>Prostigmata</taxon>
        <taxon>Eleutherengona</taxon>
        <taxon>Raphignathae</taxon>
        <taxon>Tetranychoidea</taxon>
        <taxon>Tetranychidae</taxon>
        <taxon>Tetranychus</taxon>
    </lineage>
</organism>
<feature type="compositionally biased region" description="Polar residues" evidence="6">
    <location>
        <begin position="874"/>
        <end position="883"/>
    </location>
</feature>
<feature type="region of interest" description="Disordered" evidence="6">
    <location>
        <begin position="1"/>
        <end position="142"/>
    </location>
</feature>
<feature type="compositionally biased region" description="Basic residues" evidence="6">
    <location>
        <begin position="126"/>
        <end position="135"/>
    </location>
</feature>
<dbReference type="eggNOG" id="ENOG502QPQ7">
    <property type="taxonomic scope" value="Eukaryota"/>
</dbReference>
<feature type="region of interest" description="Disordered" evidence="6">
    <location>
        <begin position="685"/>
        <end position="728"/>
    </location>
</feature>
<feature type="compositionally biased region" description="Basic residues" evidence="6">
    <location>
        <begin position="18"/>
        <end position="36"/>
    </location>
</feature>
<feature type="compositionally biased region" description="Low complexity" evidence="6">
    <location>
        <begin position="847"/>
        <end position="856"/>
    </location>
</feature>
<keyword evidence="10" id="KW-1185">Reference proteome</keyword>
<feature type="region of interest" description="Disordered" evidence="6">
    <location>
        <begin position="293"/>
        <end position="344"/>
    </location>
</feature>
<feature type="compositionally biased region" description="Basic residues" evidence="6">
    <location>
        <begin position="101"/>
        <end position="118"/>
    </location>
</feature>
<feature type="compositionally biased region" description="Polar residues" evidence="6">
    <location>
        <begin position="322"/>
        <end position="344"/>
    </location>
</feature>
<dbReference type="GO" id="GO:0031267">
    <property type="term" value="F:small GTPase binding"/>
    <property type="evidence" value="ECO:0007669"/>
    <property type="project" value="TreeGrafter"/>
</dbReference>
<dbReference type="SMART" id="SM00555">
    <property type="entry name" value="GIT"/>
    <property type="match status" value="2"/>
</dbReference>
<feature type="domain" description="G-patch" evidence="8">
    <location>
        <begin position="428"/>
        <end position="474"/>
    </location>
</feature>
<dbReference type="CDD" id="cd19870">
    <property type="entry name" value="DSRM_SON-like"/>
    <property type="match status" value="1"/>
</dbReference>
<evidence type="ECO:0000259" key="7">
    <source>
        <dbReference type="PROSITE" id="PS50137"/>
    </source>
</evidence>
<dbReference type="Pfam" id="PF00035">
    <property type="entry name" value="dsrm"/>
    <property type="match status" value="1"/>
</dbReference>
<reference evidence="9" key="2">
    <citation type="submission" date="2015-06" db="UniProtKB">
        <authorList>
            <consortium name="EnsemblMetazoa"/>
        </authorList>
    </citation>
    <scope>IDENTIFICATION</scope>
</reference>
<feature type="compositionally biased region" description="Acidic residues" evidence="6">
    <location>
        <begin position="685"/>
        <end position="704"/>
    </location>
</feature>
<keyword evidence="3" id="KW-0862">Zinc</keyword>
<name>T1KA46_TETUR</name>
<dbReference type="PROSITE" id="PS50174">
    <property type="entry name" value="G_PATCH"/>
    <property type="match status" value="1"/>
</dbReference>
<keyword evidence="3" id="KW-0863">Zinc-finger</keyword>
<dbReference type="Proteomes" id="UP000015104">
    <property type="component" value="Unassembled WGS sequence"/>
</dbReference>
<dbReference type="GO" id="GO:0003723">
    <property type="term" value="F:RNA binding"/>
    <property type="evidence" value="ECO:0007669"/>
    <property type="project" value="UniProtKB-UniRule"/>
</dbReference>
<keyword evidence="3" id="KW-0479">Metal-binding</keyword>
<dbReference type="GO" id="GO:0098793">
    <property type="term" value="C:presynapse"/>
    <property type="evidence" value="ECO:0007669"/>
    <property type="project" value="GOC"/>
</dbReference>